<sequence>MRTKPMKAVNVFNTDAIAMLASQVEALNKNLMVNQVMQCDASRAEMINPEYSPFKSNMEHEQVDVLGNNSRP</sequence>
<evidence type="ECO:0000313" key="2">
    <source>
        <dbReference type="Proteomes" id="UP000325315"/>
    </source>
</evidence>
<protein>
    <submittedName>
        <fullName evidence="1">Uncharacterized protein</fullName>
    </submittedName>
</protein>
<name>A0A5B6X0A7_9ROSI</name>
<accession>A0A5B6X0A7</accession>
<comment type="caution">
    <text evidence="1">The sequence shown here is derived from an EMBL/GenBank/DDBJ whole genome shotgun (WGS) entry which is preliminary data.</text>
</comment>
<keyword evidence="2" id="KW-1185">Reference proteome</keyword>
<reference evidence="2" key="1">
    <citation type="journal article" date="2019" name="Plant Biotechnol. J.">
        <title>Genome sequencing of the Australian wild diploid species Gossypium australe highlights disease resistance and delayed gland morphogenesis.</title>
        <authorList>
            <person name="Cai Y."/>
            <person name="Cai X."/>
            <person name="Wang Q."/>
            <person name="Wang P."/>
            <person name="Zhang Y."/>
            <person name="Cai C."/>
            <person name="Xu Y."/>
            <person name="Wang K."/>
            <person name="Zhou Z."/>
            <person name="Wang C."/>
            <person name="Geng S."/>
            <person name="Li B."/>
            <person name="Dong Q."/>
            <person name="Hou Y."/>
            <person name="Wang H."/>
            <person name="Ai P."/>
            <person name="Liu Z."/>
            <person name="Yi F."/>
            <person name="Sun M."/>
            <person name="An G."/>
            <person name="Cheng J."/>
            <person name="Zhang Y."/>
            <person name="Shi Q."/>
            <person name="Xie Y."/>
            <person name="Shi X."/>
            <person name="Chang Y."/>
            <person name="Huang F."/>
            <person name="Chen Y."/>
            <person name="Hong S."/>
            <person name="Mi L."/>
            <person name="Sun Q."/>
            <person name="Zhang L."/>
            <person name="Zhou B."/>
            <person name="Peng R."/>
            <person name="Zhang X."/>
            <person name="Liu F."/>
        </authorList>
    </citation>
    <scope>NUCLEOTIDE SEQUENCE [LARGE SCALE GENOMIC DNA]</scope>
    <source>
        <strain evidence="2">cv. PA1801</strain>
    </source>
</reference>
<proteinExistence type="predicted"/>
<organism evidence="1 2">
    <name type="scientific">Gossypium australe</name>
    <dbReference type="NCBI Taxonomy" id="47621"/>
    <lineage>
        <taxon>Eukaryota</taxon>
        <taxon>Viridiplantae</taxon>
        <taxon>Streptophyta</taxon>
        <taxon>Embryophyta</taxon>
        <taxon>Tracheophyta</taxon>
        <taxon>Spermatophyta</taxon>
        <taxon>Magnoliopsida</taxon>
        <taxon>eudicotyledons</taxon>
        <taxon>Gunneridae</taxon>
        <taxon>Pentapetalae</taxon>
        <taxon>rosids</taxon>
        <taxon>malvids</taxon>
        <taxon>Malvales</taxon>
        <taxon>Malvaceae</taxon>
        <taxon>Malvoideae</taxon>
        <taxon>Gossypium</taxon>
    </lineage>
</organism>
<gene>
    <name evidence="1" type="ORF">EPI10_031443</name>
</gene>
<dbReference type="Proteomes" id="UP000325315">
    <property type="component" value="Unassembled WGS sequence"/>
</dbReference>
<dbReference type="EMBL" id="SMMG02000001">
    <property type="protein sequence ID" value="KAA3487629.1"/>
    <property type="molecule type" value="Genomic_DNA"/>
</dbReference>
<dbReference type="AlphaFoldDB" id="A0A5B6X0A7"/>
<evidence type="ECO:0000313" key="1">
    <source>
        <dbReference type="EMBL" id="KAA3487629.1"/>
    </source>
</evidence>